<evidence type="ECO:0000259" key="10">
    <source>
        <dbReference type="PROSITE" id="PS50929"/>
    </source>
</evidence>
<evidence type="ECO:0000256" key="5">
    <source>
        <dbReference type="ARBA" id="ARBA00022840"/>
    </source>
</evidence>
<evidence type="ECO:0000259" key="9">
    <source>
        <dbReference type="PROSITE" id="PS50893"/>
    </source>
</evidence>
<dbReference type="STRING" id="497964.CfE428DRAFT_2944"/>
<feature type="transmembrane region" description="Helical" evidence="8">
    <location>
        <begin position="159"/>
        <end position="178"/>
    </location>
</feature>
<dbReference type="GO" id="GO:0015421">
    <property type="term" value="F:ABC-type oligopeptide transporter activity"/>
    <property type="evidence" value="ECO:0007669"/>
    <property type="project" value="TreeGrafter"/>
</dbReference>
<feature type="domain" description="ABC transporter" evidence="9">
    <location>
        <begin position="333"/>
        <end position="567"/>
    </location>
</feature>
<dbReference type="SUPFAM" id="SSF90123">
    <property type="entry name" value="ABC transporter transmembrane region"/>
    <property type="match status" value="1"/>
</dbReference>
<keyword evidence="3 8" id="KW-0812">Transmembrane</keyword>
<evidence type="ECO:0000256" key="1">
    <source>
        <dbReference type="ARBA" id="ARBA00004651"/>
    </source>
</evidence>
<protein>
    <submittedName>
        <fullName evidence="11">ABC transporter-related protein</fullName>
    </submittedName>
</protein>
<dbReference type="InterPro" id="IPR003593">
    <property type="entry name" value="AAA+_ATPase"/>
</dbReference>
<organism evidence="11 12">
    <name type="scientific">Chthoniobacter flavus Ellin428</name>
    <dbReference type="NCBI Taxonomy" id="497964"/>
    <lineage>
        <taxon>Bacteria</taxon>
        <taxon>Pseudomonadati</taxon>
        <taxon>Verrucomicrobiota</taxon>
        <taxon>Spartobacteria</taxon>
        <taxon>Chthoniobacterales</taxon>
        <taxon>Chthoniobacteraceae</taxon>
        <taxon>Chthoniobacter</taxon>
    </lineage>
</organism>
<keyword evidence="6 8" id="KW-1133">Transmembrane helix</keyword>
<dbReference type="InterPro" id="IPR027417">
    <property type="entry name" value="P-loop_NTPase"/>
</dbReference>
<keyword evidence="4" id="KW-0547">Nucleotide-binding</keyword>
<evidence type="ECO:0000313" key="12">
    <source>
        <dbReference type="Proteomes" id="UP000005824"/>
    </source>
</evidence>
<gene>
    <name evidence="11" type="ORF">CfE428DRAFT_2944</name>
</gene>
<dbReference type="RefSeq" id="WP_006980269.1">
    <property type="nucleotide sequence ID" value="NZ_ABVL01000007.1"/>
</dbReference>
<evidence type="ECO:0000313" key="11">
    <source>
        <dbReference type="EMBL" id="EDY19768.1"/>
    </source>
</evidence>
<dbReference type="GO" id="GO:0005524">
    <property type="term" value="F:ATP binding"/>
    <property type="evidence" value="ECO:0007669"/>
    <property type="project" value="UniProtKB-KW"/>
</dbReference>
<name>B4D206_9BACT</name>
<feature type="transmembrane region" description="Helical" evidence="8">
    <location>
        <begin position="136"/>
        <end position="153"/>
    </location>
</feature>
<dbReference type="Gene3D" id="3.40.50.300">
    <property type="entry name" value="P-loop containing nucleotide triphosphate hydrolases"/>
    <property type="match status" value="1"/>
</dbReference>
<dbReference type="PROSITE" id="PS50893">
    <property type="entry name" value="ABC_TRANSPORTER_2"/>
    <property type="match status" value="1"/>
</dbReference>
<accession>B4D206</accession>
<keyword evidence="7 8" id="KW-0472">Membrane</keyword>
<dbReference type="PANTHER" id="PTHR43394:SF1">
    <property type="entry name" value="ATP-BINDING CASSETTE SUB-FAMILY B MEMBER 10, MITOCHONDRIAL"/>
    <property type="match status" value="1"/>
</dbReference>
<dbReference type="Proteomes" id="UP000005824">
    <property type="component" value="Unassembled WGS sequence"/>
</dbReference>
<dbReference type="PANTHER" id="PTHR43394">
    <property type="entry name" value="ATP-DEPENDENT PERMEASE MDL1, MITOCHONDRIAL"/>
    <property type="match status" value="1"/>
</dbReference>
<feature type="transmembrane region" description="Helical" evidence="8">
    <location>
        <begin position="54"/>
        <end position="71"/>
    </location>
</feature>
<feature type="transmembrane region" description="Helical" evidence="8">
    <location>
        <begin position="245"/>
        <end position="265"/>
    </location>
</feature>
<evidence type="ECO:0000256" key="6">
    <source>
        <dbReference type="ARBA" id="ARBA00022989"/>
    </source>
</evidence>
<comment type="caution">
    <text evidence="11">The sequence shown here is derived from an EMBL/GenBank/DDBJ whole genome shotgun (WGS) entry which is preliminary data.</text>
</comment>
<dbReference type="PROSITE" id="PS50929">
    <property type="entry name" value="ABC_TM1F"/>
    <property type="match status" value="1"/>
</dbReference>
<keyword evidence="2" id="KW-0813">Transport</keyword>
<dbReference type="InterPro" id="IPR011527">
    <property type="entry name" value="ABC1_TM_dom"/>
</dbReference>
<dbReference type="EMBL" id="ABVL01000007">
    <property type="protein sequence ID" value="EDY19768.1"/>
    <property type="molecule type" value="Genomic_DNA"/>
</dbReference>
<sequence precursor="true">MKTVFRVFAYVRRYPWMATAMMACAILGTLMVVVFPKVTQVIIDDVRHGRGDRLWPLVLAAAASFFARDLLNALRIVINNAFEQRVIFDLRSDLYAHIQQLPLGWFDNRSTGDIMTRLLEDVQAVERVLIDGIEQGVIAALQIVIVAAMLFFYLPWLTWLALIPVPLMAIGALSYTLTAPNRYRAQRKASSAMNALLHDNLAGIRQIKTYVREREEHARFNAASNDLRNATMNIMRVWAMYNPTMSFIGALGAVLVVGFGGRAVLHGEMSVGDLVAFLWLVSALYEPIGKLHSLNQLLQAGRAAGERVFEILDTPAEPGRVEYDEKIDIAGDVRFQDIGFAYSEELPVLHHIHLHAQPGETVALVGHTGAGKSTLVHLLTRFYEFDTGEVLIDGKPLRDFSKSALRSAVGMVTQESFLFNGSIRDNLRLGKPDATDAELFGVLDAANAREFVDRLPEGLGTVVGERGVKLSVGEKQRISIARALLKDPPILVLDEATASVDNRTEQLIQQALDRLMEGRTCFVIAHRLSTVRHADQILVMDHGRIVERGTHDELLALNGAYAKLHATSFLDPREDAELVTR</sequence>
<dbReference type="InterPro" id="IPR036640">
    <property type="entry name" value="ABC1_TM_sf"/>
</dbReference>
<evidence type="ECO:0000256" key="7">
    <source>
        <dbReference type="ARBA" id="ARBA00023136"/>
    </source>
</evidence>
<evidence type="ECO:0000256" key="8">
    <source>
        <dbReference type="SAM" id="Phobius"/>
    </source>
</evidence>
<dbReference type="InterPro" id="IPR017871">
    <property type="entry name" value="ABC_transporter-like_CS"/>
</dbReference>
<proteinExistence type="predicted"/>
<dbReference type="Pfam" id="PF00005">
    <property type="entry name" value="ABC_tran"/>
    <property type="match status" value="1"/>
</dbReference>
<feature type="domain" description="ABC transmembrane type-1" evidence="10">
    <location>
        <begin position="20"/>
        <end position="300"/>
    </location>
</feature>
<dbReference type="Pfam" id="PF00664">
    <property type="entry name" value="ABC_membrane"/>
    <property type="match status" value="1"/>
</dbReference>
<dbReference type="GO" id="GO:0005886">
    <property type="term" value="C:plasma membrane"/>
    <property type="evidence" value="ECO:0007669"/>
    <property type="project" value="UniProtKB-SubCell"/>
</dbReference>
<evidence type="ECO:0000256" key="4">
    <source>
        <dbReference type="ARBA" id="ARBA00022741"/>
    </source>
</evidence>
<dbReference type="PROSITE" id="PS51257">
    <property type="entry name" value="PROKAR_LIPOPROTEIN"/>
    <property type="match status" value="1"/>
</dbReference>
<dbReference type="eggNOG" id="COG1132">
    <property type="taxonomic scope" value="Bacteria"/>
</dbReference>
<dbReference type="InterPro" id="IPR039421">
    <property type="entry name" value="Type_1_exporter"/>
</dbReference>
<dbReference type="PROSITE" id="PS00211">
    <property type="entry name" value="ABC_TRANSPORTER_1"/>
    <property type="match status" value="1"/>
</dbReference>
<evidence type="ECO:0000256" key="2">
    <source>
        <dbReference type="ARBA" id="ARBA00022448"/>
    </source>
</evidence>
<keyword evidence="12" id="KW-1185">Reference proteome</keyword>
<evidence type="ECO:0000256" key="3">
    <source>
        <dbReference type="ARBA" id="ARBA00022692"/>
    </source>
</evidence>
<dbReference type="GO" id="GO:0016887">
    <property type="term" value="F:ATP hydrolysis activity"/>
    <property type="evidence" value="ECO:0007669"/>
    <property type="project" value="InterPro"/>
</dbReference>
<dbReference type="Gene3D" id="1.20.1560.10">
    <property type="entry name" value="ABC transporter type 1, transmembrane domain"/>
    <property type="match status" value="1"/>
</dbReference>
<dbReference type="AlphaFoldDB" id="B4D206"/>
<comment type="subcellular location">
    <subcellularLocation>
        <location evidence="1">Cell membrane</location>
        <topology evidence="1">Multi-pass membrane protein</topology>
    </subcellularLocation>
</comment>
<dbReference type="CDD" id="cd18778">
    <property type="entry name" value="ABC_6TM_exporter_like"/>
    <property type="match status" value="1"/>
</dbReference>
<dbReference type="FunFam" id="3.40.50.300:FF:000287">
    <property type="entry name" value="Multidrug ABC transporter ATP-binding protein"/>
    <property type="match status" value="1"/>
</dbReference>
<dbReference type="InParanoid" id="B4D206"/>
<dbReference type="SUPFAM" id="SSF52540">
    <property type="entry name" value="P-loop containing nucleoside triphosphate hydrolases"/>
    <property type="match status" value="1"/>
</dbReference>
<feature type="transmembrane region" description="Helical" evidence="8">
    <location>
        <begin position="14"/>
        <end position="34"/>
    </location>
</feature>
<dbReference type="InterPro" id="IPR003439">
    <property type="entry name" value="ABC_transporter-like_ATP-bd"/>
</dbReference>
<dbReference type="SMART" id="SM00382">
    <property type="entry name" value="AAA"/>
    <property type="match status" value="1"/>
</dbReference>
<keyword evidence="5" id="KW-0067">ATP-binding</keyword>
<reference evidence="11 12" key="1">
    <citation type="journal article" date="2011" name="J. Bacteriol.">
        <title>Genome sequence of Chthoniobacter flavus Ellin428, an aerobic heterotrophic soil bacterium.</title>
        <authorList>
            <person name="Kant R."/>
            <person name="van Passel M.W."/>
            <person name="Palva A."/>
            <person name="Lucas S."/>
            <person name="Lapidus A."/>
            <person name="Glavina Del Rio T."/>
            <person name="Dalin E."/>
            <person name="Tice H."/>
            <person name="Bruce D."/>
            <person name="Goodwin L."/>
            <person name="Pitluck S."/>
            <person name="Larimer F.W."/>
            <person name="Land M.L."/>
            <person name="Hauser L."/>
            <person name="Sangwan P."/>
            <person name="de Vos W.M."/>
            <person name="Janssen P.H."/>
            <person name="Smidt H."/>
        </authorList>
    </citation>
    <scope>NUCLEOTIDE SEQUENCE [LARGE SCALE GENOMIC DNA]</scope>
    <source>
        <strain evidence="11 12">Ellin428</strain>
    </source>
</reference>